<comment type="cofactor">
    <cofactor evidence="1">
        <name>FAD</name>
        <dbReference type="ChEBI" id="CHEBI:57692"/>
    </cofactor>
</comment>
<dbReference type="Pfam" id="PF02913">
    <property type="entry name" value="FAD-oxidase_C"/>
    <property type="match status" value="1"/>
</dbReference>
<comment type="similarity">
    <text evidence="2">Belongs to the FAD-binding oxidoreductase/transferase type 4 family.</text>
</comment>
<dbReference type="InterPro" id="IPR016166">
    <property type="entry name" value="FAD-bd_PCMH"/>
</dbReference>
<dbReference type="SUPFAM" id="SSF56176">
    <property type="entry name" value="FAD-binding/transporter-associated domain-like"/>
    <property type="match status" value="1"/>
</dbReference>
<name>A0A084Y4K1_9PROT</name>
<dbReference type="GO" id="GO:0022904">
    <property type="term" value="P:respiratory electron transport chain"/>
    <property type="evidence" value="ECO:0007669"/>
    <property type="project" value="TreeGrafter"/>
</dbReference>
<dbReference type="InterPro" id="IPR016167">
    <property type="entry name" value="FAD-bd_PCMH_sub1"/>
</dbReference>
<dbReference type="InterPro" id="IPR006094">
    <property type="entry name" value="Oxid_FAD_bind_N"/>
</dbReference>
<evidence type="ECO:0000256" key="3">
    <source>
        <dbReference type="ARBA" id="ARBA00022630"/>
    </source>
</evidence>
<dbReference type="STRING" id="1457154.CAPSK01_000704"/>
<evidence type="ECO:0000256" key="2">
    <source>
        <dbReference type="ARBA" id="ARBA00008000"/>
    </source>
</evidence>
<dbReference type="Gene3D" id="3.30.465.10">
    <property type="match status" value="1"/>
</dbReference>
<dbReference type="InterPro" id="IPR036318">
    <property type="entry name" value="FAD-bd_PCMH-like_sf"/>
</dbReference>
<dbReference type="AlphaFoldDB" id="A0A084Y4K1"/>
<evidence type="ECO:0000256" key="4">
    <source>
        <dbReference type="ARBA" id="ARBA00022827"/>
    </source>
</evidence>
<evidence type="ECO:0000259" key="5">
    <source>
        <dbReference type="PROSITE" id="PS51387"/>
    </source>
</evidence>
<dbReference type="InterPro" id="IPR051264">
    <property type="entry name" value="FAD-oxidored/transferase_4"/>
</dbReference>
<dbReference type="Gene3D" id="3.30.70.2190">
    <property type="match status" value="1"/>
</dbReference>
<dbReference type="FunFam" id="1.10.45.10:FF:000001">
    <property type="entry name" value="D-lactate dehydrogenase mitochondrial"/>
    <property type="match status" value="1"/>
</dbReference>
<dbReference type="Pfam" id="PF01565">
    <property type="entry name" value="FAD_binding_4"/>
    <property type="match status" value="1"/>
</dbReference>
<dbReference type="Gene3D" id="1.10.45.10">
    <property type="entry name" value="Vanillyl-alcohol Oxidase, Chain A, domain 4"/>
    <property type="match status" value="1"/>
</dbReference>
<dbReference type="GO" id="GO:0071949">
    <property type="term" value="F:FAD binding"/>
    <property type="evidence" value="ECO:0007669"/>
    <property type="project" value="InterPro"/>
</dbReference>
<evidence type="ECO:0000313" key="6">
    <source>
        <dbReference type="EMBL" id="KFB69645.1"/>
    </source>
</evidence>
<accession>A0A084Y4K1</accession>
<protein>
    <submittedName>
        <fullName evidence="6">Putative FAD-linked oxidoreductase</fullName>
        <ecNumber evidence="6">1.-.-.-</ecNumber>
    </submittedName>
</protein>
<dbReference type="GO" id="GO:0016491">
    <property type="term" value="F:oxidoreductase activity"/>
    <property type="evidence" value="ECO:0007669"/>
    <property type="project" value="UniProtKB-KW"/>
</dbReference>
<dbReference type="Gene3D" id="3.30.43.10">
    <property type="entry name" value="Uridine Diphospho-n-acetylenolpyruvylglucosamine Reductase, domain 2"/>
    <property type="match status" value="1"/>
</dbReference>
<feature type="domain" description="FAD-binding PCMH-type" evidence="5">
    <location>
        <begin position="174"/>
        <end position="355"/>
    </location>
</feature>
<gene>
    <name evidence="6" type="ORF">CAPSK01_000704</name>
</gene>
<dbReference type="FunFam" id="3.30.465.10:FF:000001">
    <property type="entry name" value="D-2-hydroxyglutarate dehydrogenase, mitochondrial"/>
    <property type="match status" value="1"/>
</dbReference>
<evidence type="ECO:0000313" key="7">
    <source>
        <dbReference type="Proteomes" id="UP000019812"/>
    </source>
</evidence>
<comment type="caution">
    <text evidence="6">The sequence shown here is derived from an EMBL/GenBank/DDBJ whole genome shotgun (WGS) entry which is preliminary data.</text>
</comment>
<keyword evidence="6" id="KW-0560">Oxidoreductase</keyword>
<dbReference type="InterPro" id="IPR016164">
    <property type="entry name" value="FAD-linked_Oxase-like_C"/>
</dbReference>
<dbReference type="PANTHER" id="PTHR43716">
    <property type="entry name" value="D-2-HYDROXYGLUTARATE DEHYDROGENASE, MITOCHONDRIAL"/>
    <property type="match status" value="1"/>
</dbReference>
<dbReference type="Proteomes" id="UP000019812">
    <property type="component" value="Unassembled WGS sequence"/>
</dbReference>
<reference evidence="6 7" key="1">
    <citation type="submission" date="2014-07" db="EMBL/GenBank/DDBJ databases">
        <title>Expanding our view of genomic diversity in Candidatus Accumulibacter clades.</title>
        <authorList>
            <person name="Skennerton C.T."/>
            <person name="Barr J.J."/>
            <person name="Slater F.R."/>
            <person name="Bond P.L."/>
            <person name="Tyson G.W."/>
        </authorList>
    </citation>
    <scope>NUCLEOTIDE SEQUENCE [LARGE SCALE GENOMIC DNA]</scope>
    <source>
        <strain evidence="7">SK-01</strain>
    </source>
</reference>
<organism evidence="6 7">
    <name type="scientific">Candidatus Accumulibacter vicinus</name>
    <dbReference type="NCBI Taxonomy" id="2954382"/>
    <lineage>
        <taxon>Bacteria</taxon>
        <taxon>Pseudomonadati</taxon>
        <taxon>Pseudomonadota</taxon>
        <taxon>Betaproteobacteria</taxon>
        <taxon>Candidatus Accumulibacter</taxon>
    </lineage>
</organism>
<dbReference type="EMBL" id="JDSS02000011">
    <property type="protein sequence ID" value="KFB69645.1"/>
    <property type="molecule type" value="Genomic_DNA"/>
</dbReference>
<keyword evidence="3" id="KW-0285">Flavoprotein</keyword>
<dbReference type="SUPFAM" id="SSF55103">
    <property type="entry name" value="FAD-linked oxidases, C-terminal domain"/>
    <property type="match status" value="1"/>
</dbReference>
<evidence type="ECO:0000256" key="1">
    <source>
        <dbReference type="ARBA" id="ARBA00001974"/>
    </source>
</evidence>
<dbReference type="InterPro" id="IPR016169">
    <property type="entry name" value="FAD-bd_PCMH_sub2"/>
</dbReference>
<dbReference type="Gene3D" id="3.30.70.2740">
    <property type="match status" value="1"/>
</dbReference>
<dbReference type="InterPro" id="IPR016171">
    <property type="entry name" value="Vanillyl_alc_oxidase_C-sub2"/>
</dbReference>
<dbReference type="PROSITE" id="PS51387">
    <property type="entry name" value="FAD_PCMH"/>
    <property type="match status" value="1"/>
</dbReference>
<dbReference type="InterPro" id="IPR004113">
    <property type="entry name" value="FAD-bd_oxidored_4_C"/>
</dbReference>
<proteinExistence type="inferred from homology"/>
<dbReference type="EC" id="1.-.-.-" evidence="6"/>
<keyword evidence="4" id="KW-0274">FAD</keyword>
<dbReference type="PANTHER" id="PTHR43716:SF2">
    <property type="entry name" value="BLL6224 PROTEIN"/>
    <property type="match status" value="1"/>
</dbReference>
<sequence>MASWQCLLDVGEGVGGFSCVKPIDGAAAPVILFERPLQVEDKCPAERMDMCPDLRTKYGIFQRPDASDVLPRIPASVVRQSLRSTRVLSSRDLPNHHAIVIVTPVSLILGCHALPDEPAIGTCFLSRLRSGPTQGQHVNDAHLIRTLSDLLGSGNVLTGTDRMAAYLADWRGRYRGAALCVVRPATTAAVSAVVRACTEAGVAMVPQGGNTSLCGAATPALDGRSVLISLSRMQRVRALDTANNTITVEAGCVLQAVQELAAQAGRLFPLSLAAEGSCQIGGNLSTNAGGVQVLRYGNMRELTLGLEVVLPSGEIWNGLRALRKDNTGYDLKHLFIGAEGTLGIITAAVLKLFPLPRATATAWLAIASPALAVRLLADLQARFGASLTACELVSEAALALVRKYIPGAHPALPASPWYLLIELSGGSDDTAQRDALAAFLETALDECVLGDVLLAQSGEQAKRLWALRENIGEAQKRAGLSIKHDVSLPISRLPEFVERAGRALEQAFPEIRIVTFGHIGDGNLHYNQSKSAVGENAAFLAAQPAVNRIVHDLVHELGGSISAEHGIGQLKRMELLRYKSPVEIEMMRAIKRTLDPRGLMNPGKVL</sequence>